<dbReference type="Pfam" id="PF00498">
    <property type="entry name" value="FHA"/>
    <property type="match status" value="1"/>
</dbReference>
<keyword evidence="2" id="KW-0227">DNA damage</keyword>
<comment type="similarity">
    <text evidence="5">Belongs to the Nibrin family.</text>
</comment>
<dbReference type="InterPro" id="IPR032429">
    <property type="entry name" value="Nibrin_BRCT2"/>
</dbReference>
<dbReference type="AlphaFoldDB" id="A0A2I1CS82"/>
<dbReference type="FunFam" id="2.60.200.20:FF:000082">
    <property type="entry name" value="DNA damage response protein RcaA"/>
    <property type="match status" value="1"/>
</dbReference>
<comment type="caution">
    <text evidence="8">The sequence shown here is derived from an EMBL/GenBank/DDBJ whole genome shotgun (WGS) entry which is preliminary data.</text>
</comment>
<protein>
    <recommendedName>
        <fullName evidence="7">FHA domain-containing protein</fullName>
    </recommendedName>
</protein>
<evidence type="ECO:0000256" key="4">
    <source>
        <dbReference type="ARBA" id="ARBA00023242"/>
    </source>
</evidence>
<dbReference type="SMART" id="SM00240">
    <property type="entry name" value="FHA"/>
    <property type="match status" value="1"/>
</dbReference>
<evidence type="ECO:0000256" key="2">
    <source>
        <dbReference type="ARBA" id="ARBA00022763"/>
    </source>
</evidence>
<evidence type="ECO:0000313" key="8">
    <source>
        <dbReference type="EMBL" id="PKY00482.1"/>
    </source>
</evidence>
<feature type="compositionally biased region" description="Basic and acidic residues" evidence="6">
    <location>
        <begin position="524"/>
        <end position="566"/>
    </location>
</feature>
<dbReference type="PANTHER" id="PTHR12162:SF0">
    <property type="entry name" value="NIBRIN"/>
    <property type="match status" value="1"/>
</dbReference>
<evidence type="ECO:0000313" key="9">
    <source>
        <dbReference type="Proteomes" id="UP000234254"/>
    </source>
</evidence>
<sequence length="723" mass="81158">MWILDSEGDFLQGKRVWLKPGKKYLFGRSKQDDVRHAIDHNSISRKHLIIEVSPIDESDRSDIHAKSKLTVTDLKSKVGTTVDGEAIKGESRTLGDDEHTVRLGRYKHVLRLKWQPTVLSFSFSSKELKAKDPLAHVRSRLEDLDIKTIIPFVVGSTTHVVQNKRNTAKGLQALVNGKYIVKETFIDALVYAATPSDLDNLESLSPLEADFDSAWPDAMEHLPAPGKEAVVRPTEAFVPNPDRINVFEGYTFVFGDPGQFENLQAFITDGHGRPLLYPIENGTTTAEEIVRFMEETAGPKGLGSQRDGPGGVVHVRYHAKGRYEDWSIELSNQVAVKTDQRVIEQSEFLDAILANDAAPLCRTLPVSSPHEGASAEALSTPAPNSNTPAPNSITPAPNSNAPAPNSSTPDLADSQLSEEPSQPKAKVKRSRTYVSKMKTFDDGFDINSIPAYAPEDDGPESLPPMATEAELEPESEPMEVTQPADSLQEEEDVVSSLLPGAAAMKRRRAETVQRSTSDPSQQIEKTEPKAKRQKLDVLDAARRHREAEENARREEEEASHRDTLEDVDVEKLKGLAIVEEMEVPSRRTTDEDVRWDERWNGRKNFKKFRRKGDRNQRSRIQTLIVPLEEVTRQDFGIGEQHWVSRRQSSEGNRPERTTQTEPVDTDDRSEMRSQSTGRTASEVPTRSQPRSQARSQPQSQKRVRDESGSDSDEETRFRFRRRR</sequence>
<proteinExistence type="inferred from homology"/>
<dbReference type="GO" id="GO:0003684">
    <property type="term" value="F:damaged DNA binding"/>
    <property type="evidence" value="ECO:0007669"/>
    <property type="project" value="TreeGrafter"/>
</dbReference>
<dbReference type="GO" id="GO:0030870">
    <property type="term" value="C:Mre11 complex"/>
    <property type="evidence" value="ECO:0007669"/>
    <property type="project" value="InterPro"/>
</dbReference>
<feature type="domain" description="FHA" evidence="7">
    <location>
        <begin position="24"/>
        <end position="87"/>
    </location>
</feature>
<evidence type="ECO:0000259" key="7">
    <source>
        <dbReference type="PROSITE" id="PS50006"/>
    </source>
</evidence>
<keyword evidence="4" id="KW-0539">Nucleus</keyword>
<dbReference type="GeneID" id="36548054"/>
<comment type="subcellular location">
    <subcellularLocation>
        <location evidence="1">Nucleus</location>
    </subcellularLocation>
</comment>
<feature type="region of interest" description="Disordered" evidence="6">
    <location>
        <begin position="637"/>
        <end position="723"/>
    </location>
</feature>
<evidence type="ECO:0000256" key="5">
    <source>
        <dbReference type="ARBA" id="ARBA00044757"/>
    </source>
</evidence>
<dbReference type="OrthoDB" id="552194at2759"/>
<feature type="region of interest" description="Disordered" evidence="6">
    <location>
        <begin position="444"/>
        <end position="566"/>
    </location>
</feature>
<dbReference type="InterPro" id="IPR000253">
    <property type="entry name" value="FHA_dom"/>
</dbReference>
<feature type="compositionally biased region" description="Polar residues" evidence="6">
    <location>
        <begin position="512"/>
        <end position="523"/>
    </location>
</feature>
<gene>
    <name evidence="8" type="ORF">P168DRAFT_322090</name>
</gene>
<dbReference type="Pfam" id="PF16508">
    <property type="entry name" value="NIBRIN_BRCT_II"/>
    <property type="match status" value="1"/>
</dbReference>
<dbReference type="EMBL" id="MSFM01000014">
    <property type="protein sequence ID" value="PKY00482.1"/>
    <property type="molecule type" value="Genomic_DNA"/>
</dbReference>
<evidence type="ECO:0000256" key="3">
    <source>
        <dbReference type="ARBA" id="ARBA00023204"/>
    </source>
</evidence>
<dbReference type="Gene3D" id="2.60.200.20">
    <property type="match status" value="1"/>
</dbReference>
<evidence type="ECO:0000256" key="1">
    <source>
        <dbReference type="ARBA" id="ARBA00004123"/>
    </source>
</evidence>
<keyword evidence="3" id="KW-0234">DNA repair</keyword>
<dbReference type="InterPro" id="IPR040227">
    <property type="entry name" value="Nibrin-rel"/>
</dbReference>
<dbReference type="PANTHER" id="PTHR12162">
    <property type="entry name" value="NIBRIN-RELATED"/>
    <property type="match status" value="1"/>
</dbReference>
<dbReference type="Proteomes" id="UP000234254">
    <property type="component" value="Unassembled WGS sequence"/>
</dbReference>
<keyword evidence="9" id="KW-1185">Reference proteome</keyword>
<feature type="compositionally biased region" description="Polar residues" evidence="6">
    <location>
        <begin position="672"/>
        <end position="685"/>
    </location>
</feature>
<dbReference type="VEuPathDB" id="FungiDB:P168DRAFT_322090"/>
<accession>A0A2I1CS82</accession>
<organism evidence="8 9">
    <name type="scientific">Aspergillus campestris (strain IBT 28561)</name>
    <dbReference type="NCBI Taxonomy" id="1392248"/>
    <lineage>
        <taxon>Eukaryota</taxon>
        <taxon>Fungi</taxon>
        <taxon>Dikarya</taxon>
        <taxon>Ascomycota</taxon>
        <taxon>Pezizomycotina</taxon>
        <taxon>Eurotiomycetes</taxon>
        <taxon>Eurotiomycetidae</taxon>
        <taxon>Eurotiales</taxon>
        <taxon>Aspergillaceae</taxon>
        <taxon>Aspergillus</taxon>
        <taxon>Aspergillus subgen. Circumdati</taxon>
    </lineage>
</organism>
<feature type="compositionally biased region" description="Low complexity" evidence="6">
    <location>
        <begin position="686"/>
        <end position="700"/>
    </location>
</feature>
<dbReference type="InterPro" id="IPR043014">
    <property type="entry name" value="Nibrin_BRCT2_sf"/>
</dbReference>
<dbReference type="SUPFAM" id="SSF49879">
    <property type="entry name" value="SMAD/FHA domain"/>
    <property type="match status" value="1"/>
</dbReference>
<dbReference type="GO" id="GO:0000724">
    <property type="term" value="P:double-strand break repair via homologous recombination"/>
    <property type="evidence" value="ECO:0007669"/>
    <property type="project" value="TreeGrafter"/>
</dbReference>
<evidence type="ECO:0000256" key="6">
    <source>
        <dbReference type="SAM" id="MobiDB-lite"/>
    </source>
</evidence>
<name>A0A2I1CS82_ASPC2</name>
<feature type="compositionally biased region" description="Low complexity" evidence="6">
    <location>
        <begin position="379"/>
        <end position="409"/>
    </location>
</feature>
<reference evidence="8" key="1">
    <citation type="submission" date="2016-12" db="EMBL/GenBank/DDBJ databases">
        <title>The genomes of Aspergillus section Nigri reveals drivers in fungal speciation.</title>
        <authorList>
            <consortium name="DOE Joint Genome Institute"/>
            <person name="Vesth T.C."/>
            <person name="Nybo J."/>
            <person name="Theobald S."/>
            <person name="Brandl J."/>
            <person name="Frisvad J.C."/>
            <person name="Nielsen K.F."/>
            <person name="Lyhne E.K."/>
            <person name="Kogle M.E."/>
            <person name="Kuo A."/>
            <person name="Riley R."/>
            <person name="Clum A."/>
            <person name="Nolan M."/>
            <person name="Lipzen A."/>
            <person name="Salamov A."/>
            <person name="Henrissat B."/>
            <person name="Wiebenga A."/>
            <person name="De vries R.P."/>
            <person name="Grigoriev I.V."/>
            <person name="Mortensen U.H."/>
            <person name="Andersen M.R."/>
            <person name="Baker S.E."/>
        </authorList>
    </citation>
    <scope>NUCLEOTIDE SEQUENCE</scope>
    <source>
        <strain evidence="8">IBT 28561</strain>
    </source>
</reference>
<dbReference type="PROSITE" id="PS50006">
    <property type="entry name" value="FHA_DOMAIN"/>
    <property type="match status" value="1"/>
</dbReference>
<dbReference type="InterPro" id="IPR008984">
    <property type="entry name" value="SMAD_FHA_dom_sf"/>
</dbReference>
<feature type="region of interest" description="Disordered" evidence="6">
    <location>
        <begin position="365"/>
        <end position="432"/>
    </location>
</feature>
<dbReference type="CDD" id="cd22667">
    <property type="entry name" value="FHA_NBN"/>
    <property type="match status" value="1"/>
</dbReference>
<dbReference type="GO" id="GO:0007095">
    <property type="term" value="P:mitotic G2 DNA damage checkpoint signaling"/>
    <property type="evidence" value="ECO:0007669"/>
    <property type="project" value="InterPro"/>
</dbReference>
<dbReference type="RefSeq" id="XP_024689076.1">
    <property type="nucleotide sequence ID" value="XM_024840530.1"/>
</dbReference>
<dbReference type="Gene3D" id="3.40.50.10980">
    <property type="entry name" value="Nibrin, BRCT2 domain"/>
    <property type="match status" value="1"/>
</dbReference>